<feature type="region of interest" description="Disordered" evidence="1">
    <location>
        <begin position="459"/>
        <end position="507"/>
    </location>
</feature>
<evidence type="ECO:0000313" key="3">
    <source>
        <dbReference type="Proteomes" id="UP001178507"/>
    </source>
</evidence>
<gene>
    <name evidence="2" type="ORF">EVOR1521_LOCUS15624</name>
</gene>
<feature type="region of interest" description="Disordered" evidence="1">
    <location>
        <begin position="415"/>
        <end position="443"/>
    </location>
</feature>
<evidence type="ECO:0000256" key="1">
    <source>
        <dbReference type="SAM" id="MobiDB-lite"/>
    </source>
</evidence>
<evidence type="ECO:0000313" key="2">
    <source>
        <dbReference type="EMBL" id="CAJ1390127.1"/>
    </source>
</evidence>
<dbReference type="Proteomes" id="UP001178507">
    <property type="component" value="Unassembled WGS sequence"/>
</dbReference>
<name>A0AA36N5D9_9DINO</name>
<protein>
    <submittedName>
        <fullName evidence="2">Uncharacterized protein</fullName>
    </submittedName>
</protein>
<proteinExistence type="predicted"/>
<comment type="caution">
    <text evidence="2">The sequence shown here is derived from an EMBL/GenBank/DDBJ whole genome shotgun (WGS) entry which is preliminary data.</text>
</comment>
<reference evidence="2" key="1">
    <citation type="submission" date="2023-08" db="EMBL/GenBank/DDBJ databases">
        <authorList>
            <person name="Chen Y."/>
            <person name="Shah S."/>
            <person name="Dougan E. K."/>
            <person name="Thang M."/>
            <person name="Chan C."/>
        </authorList>
    </citation>
    <scope>NUCLEOTIDE SEQUENCE</scope>
</reference>
<keyword evidence="3" id="KW-1185">Reference proteome</keyword>
<accession>A0AA36N5D9</accession>
<organism evidence="2 3">
    <name type="scientific">Effrenium voratum</name>
    <dbReference type="NCBI Taxonomy" id="2562239"/>
    <lineage>
        <taxon>Eukaryota</taxon>
        <taxon>Sar</taxon>
        <taxon>Alveolata</taxon>
        <taxon>Dinophyceae</taxon>
        <taxon>Suessiales</taxon>
        <taxon>Symbiodiniaceae</taxon>
        <taxon>Effrenium</taxon>
    </lineage>
</organism>
<sequence length="572" mass="62521">MLSPTPRLKPLGDAEWDVAGKWRLQAAGAVARSDPEMAKALRVSELFEVRPKDGGDLAAAVRVVTIWRESSAEGAEQLQESLKEMGEAEKGRNLLQAVQIVSLLPEPASSTENNFASVTTRFVYSPIRVSPIPANFGTELVAAPGVSLMPARWAKKKWQGDGQDDWQDQLSAAVTQAIYSEGEAAVALRMQALEPIIALETEWDQAKLEKRIKQYLRNAAKNLDFQTKPWHELIEEFADQVFSSIFQALKERSWLPQVDFLMVIDAAVKELFPPYLLQSVPQQLFEQQVLHAHDRAFEEQRFAPMLWDVLFDKVEDKVVKNKIYNAFEAGRKEAAMVSSEGDPVEEFIKAWVACSLRELQGSVPEEALPRELCRNLFHELYEAGALPLPLTQEGGTPPDGILHVDQAIEDFSEGKLQAPPSKGLAKAKKPKAALPSPSQAWSASLPPVHVAPVRPAYPTPSLAPSKGGKAPSFGKGGNGFNVFAGQKRPLDSPGNGKGKVSQPFAAKRPKPAPMLKAVGHPLCTQQEDCVGDAASALVQHVDDDVPGDIYCSACWAIFADADETLNAIPFEA</sequence>
<dbReference type="AlphaFoldDB" id="A0AA36N5D9"/>
<dbReference type="EMBL" id="CAUJNA010002002">
    <property type="protein sequence ID" value="CAJ1390127.1"/>
    <property type="molecule type" value="Genomic_DNA"/>
</dbReference>